<protein>
    <submittedName>
        <fullName evidence="2">Uncharacterized protein</fullName>
    </submittedName>
</protein>
<evidence type="ECO:0000256" key="1">
    <source>
        <dbReference type="SAM" id="MobiDB-lite"/>
    </source>
</evidence>
<accession>A0ABQ2R609</accession>
<reference evidence="3" key="1">
    <citation type="journal article" date="2019" name="Int. J. Syst. Evol. Microbiol.">
        <title>The Global Catalogue of Microorganisms (GCM) 10K type strain sequencing project: providing services to taxonomists for standard genome sequencing and annotation.</title>
        <authorList>
            <consortium name="The Broad Institute Genomics Platform"/>
            <consortium name="The Broad Institute Genome Sequencing Center for Infectious Disease"/>
            <person name="Wu L."/>
            <person name="Ma J."/>
        </authorList>
    </citation>
    <scope>NUCLEOTIDE SEQUENCE [LARGE SCALE GENOMIC DNA]</scope>
    <source>
        <strain evidence="3">JCM 3115</strain>
    </source>
</reference>
<evidence type="ECO:0000313" key="2">
    <source>
        <dbReference type="EMBL" id="GGQ15660.1"/>
    </source>
</evidence>
<evidence type="ECO:0000313" key="3">
    <source>
        <dbReference type="Proteomes" id="UP000611554"/>
    </source>
</evidence>
<gene>
    <name evidence="2" type="ORF">GCM10010140_52420</name>
</gene>
<proteinExistence type="predicted"/>
<dbReference type="Proteomes" id="UP000611554">
    <property type="component" value="Unassembled WGS sequence"/>
</dbReference>
<keyword evidence="3" id="KW-1185">Reference proteome</keyword>
<sequence length="62" mass="6557">MVALTCAVTRTMCGVGEGSFTGVYEGVFLRVVESLRSGYPADGPRPNRVGRLWPRAGAPGTE</sequence>
<comment type="caution">
    <text evidence="2">The sequence shown here is derived from an EMBL/GenBank/DDBJ whole genome shotgun (WGS) entry which is preliminary data.</text>
</comment>
<dbReference type="EMBL" id="BMQJ01000014">
    <property type="protein sequence ID" value="GGQ15660.1"/>
    <property type="molecule type" value="Genomic_DNA"/>
</dbReference>
<feature type="region of interest" description="Disordered" evidence="1">
    <location>
        <begin position="40"/>
        <end position="62"/>
    </location>
</feature>
<name>A0ABQ2R609_9ACTN</name>
<organism evidence="2 3">
    <name type="scientific">Streptosporangium pseudovulgare</name>
    <dbReference type="NCBI Taxonomy" id="35765"/>
    <lineage>
        <taxon>Bacteria</taxon>
        <taxon>Bacillati</taxon>
        <taxon>Actinomycetota</taxon>
        <taxon>Actinomycetes</taxon>
        <taxon>Streptosporangiales</taxon>
        <taxon>Streptosporangiaceae</taxon>
        <taxon>Streptosporangium</taxon>
    </lineage>
</organism>